<evidence type="ECO:0000313" key="3">
    <source>
        <dbReference type="Proteomes" id="UP001151760"/>
    </source>
</evidence>
<keyword evidence="3" id="KW-1185">Reference proteome</keyword>
<reference evidence="2" key="1">
    <citation type="journal article" date="2022" name="Int. J. Mol. Sci.">
        <title>Draft Genome of Tanacetum Coccineum: Genomic Comparison of Closely Related Tanacetum-Family Plants.</title>
        <authorList>
            <person name="Yamashiro T."/>
            <person name="Shiraishi A."/>
            <person name="Nakayama K."/>
            <person name="Satake H."/>
        </authorList>
    </citation>
    <scope>NUCLEOTIDE SEQUENCE</scope>
</reference>
<comment type="caution">
    <text evidence="2">The sequence shown here is derived from an EMBL/GenBank/DDBJ whole genome shotgun (WGS) entry which is preliminary data.</text>
</comment>
<name>A0ABQ5E5I2_9ASTR</name>
<reference evidence="2" key="2">
    <citation type="submission" date="2022-01" db="EMBL/GenBank/DDBJ databases">
        <authorList>
            <person name="Yamashiro T."/>
            <person name="Shiraishi A."/>
            <person name="Satake H."/>
            <person name="Nakayama K."/>
        </authorList>
    </citation>
    <scope>NUCLEOTIDE SEQUENCE</scope>
</reference>
<dbReference type="EMBL" id="BQNB010015959">
    <property type="protein sequence ID" value="GJT46129.1"/>
    <property type="molecule type" value="Genomic_DNA"/>
</dbReference>
<protein>
    <submittedName>
        <fullName evidence="2">Uncharacterized protein</fullName>
    </submittedName>
</protein>
<sequence length="133" mass="14848">MGKGSANPTDPHHTSSFIQPTPQPQKTQKPRKPKRKDTQVPQPSGPMENVANEAIHKELGDSLVKAATTASSLEAEQDSFSSLKALLITRRMLPNTSLRYIAFLKLFLDQSKKLKCHLTLIINLKLHITEHLM</sequence>
<organism evidence="2 3">
    <name type="scientific">Tanacetum coccineum</name>
    <dbReference type="NCBI Taxonomy" id="301880"/>
    <lineage>
        <taxon>Eukaryota</taxon>
        <taxon>Viridiplantae</taxon>
        <taxon>Streptophyta</taxon>
        <taxon>Embryophyta</taxon>
        <taxon>Tracheophyta</taxon>
        <taxon>Spermatophyta</taxon>
        <taxon>Magnoliopsida</taxon>
        <taxon>eudicotyledons</taxon>
        <taxon>Gunneridae</taxon>
        <taxon>Pentapetalae</taxon>
        <taxon>asterids</taxon>
        <taxon>campanulids</taxon>
        <taxon>Asterales</taxon>
        <taxon>Asteraceae</taxon>
        <taxon>Asteroideae</taxon>
        <taxon>Anthemideae</taxon>
        <taxon>Anthemidinae</taxon>
        <taxon>Tanacetum</taxon>
    </lineage>
</organism>
<feature type="region of interest" description="Disordered" evidence="1">
    <location>
        <begin position="1"/>
        <end position="48"/>
    </location>
</feature>
<evidence type="ECO:0000256" key="1">
    <source>
        <dbReference type="SAM" id="MobiDB-lite"/>
    </source>
</evidence>
<dbReference type="Proteomes" id="UP001151760">
    <property type="component" value="Unassembled WGS sequence"/>
</dbReference>
<accession>A0ABQ5E5I2</accession>
<evidence type="ECO:0000313" key="2">
    <source>
        <dbReference type="EMBL" id="GJT46129.1"/>
    </source>
</evidence>
<gene>
    <name evidence="2" type="ORF">Tco_0954844</name>
</gene>
<proteinExistence type="predicted"/>